<comment type="subcellular location">
    <subcellularLocation>
        <location evidence="6">Cell membrane</location>
        <topology evidence="6">Peripheral membrane protein</topology>
    </subcellularLocation>
</comment>
<keyword evidence="4 6" id="KW-0406">Ion transport</keyword>
<keyword evidence="2 6" id="KW-0813">Transport</keyword>
<dbReference type="InterPro" id="IPR035067">
    <property type="entry name" value="V-type_ATPase_csu/dsu"/>
</dbReference>
<dbReference type="InterPro" id="IPR050873">
    <property type="entry name" value="V-ATPase_V0D/AC39_subunit"/>
</dbReference>
<dbReference type="GO" id="GO:0046961">
    <property type="term" value="F:proton-transporting ATPase activity, rotational mechanism"/>
    <property type="evidence" value="ECO:0007669"/>
    <property type="project" value="InterPro"/>
</dbReference>
<comment type="caution">
    <text evidence="7">The sequence shown here is derived from an EMBL/GenBank/DDBJ whole genome shotgun (WGS) entry which is preliminary data.</text>
</comment>
<dbReference type="AlphaFoldDB" id="A0A099SYM6"/>
<dbReference type="Gene3D" id="1.10.132.50">
    <property type="entry name" value="ATP synthase (C/AC39) subunit, domain 3"/>
    <property type="match status" value="1"/>
</dbReference>
<dbReference type="InterPro" id="IPR036079">
    <property type="entry name" value="ATPase_csu/dsu_sf"/>
</dbReference>
<comment type="function">
    <text evidence="6">Component of the A-type ATP synthase that produces ATP from ADP in the presence of a proton gradient across the membrane.</text>
</comment>
<evidence type="ECO:0000313" key="7">
    <source>
        <dbReference type="EMBL" id="KGK97997.1"/>
    </source>
</evidence>
<comment type="subunit">
    <text evidence="6">Has multiple subunits with at least A(3), B(3), C, D, E, F, H, I and proteolipid K(x).</text>
</comment>
<keyword evidence="3 6" id="KW-0375">Hydrogen ion transport</keyword>
<dbReference type="GO" id="GO:0005524">
    <property type="term" value="F:ATP binding"/>
    <property type="evidence" value="ECO:0007669"/>
    <property type="project" value="UniProtKB-UniRule"/>
</dbReference>
<proteinExistence type="inferred from homology"/>
<dbReference type="SUPFAM" id="SSF103486">
    <property type="entry name" value="V-type ATP synthase subunit C"/>
    <property type="match status" value="1"/>
</dbReference>
<dbReference type="OrthoDB" id="4272at2157"/>
<dbReference type="Pfam" id="PF01992">
    <property type="entry name" value="vATP-synt_AC39"/>
    <property type="match status" value="1"/>
</dbReference>
<evidence type="ECO:0000256" key="2">
    <source>
        <dbReference type="ARBA" id="ARBA00022448"/>
    </source>
</evidence>
<evidence type="ECO:0000256" key="4">
    <source>
        <dbReference type="ARBA" id="ARBA00023065"/>
    </source>
</evidence>
<protein>
    <recommendedName>
        <fullName evidence="6">A-type ATP synthase subunit C</fullName>
    </recommendedName>
</protein>
<keyword evidence="6" id="KW-1003">Cell membrane</keyword>
<dbReference type="InterPro" id="IPR002843">
    <property type="entry name" value="ATPase_V0-cplx_csu/dsu"/>
</dbReference>
<evidence type="ECO:0000256" key="5">
    <source>
        <dbReference type="ARBA" id="ARBA00023310"/>
    </source>
</evidence>
<reference evidence="7 8" key="1">
    <citation type="submission" date="2014-09" db="EMBL/GenBank/DDBJ databases">
        <title>Draft genome sequence of an obligately methylotrophic methanogen, Methanococcoides methylutens, isolated from marine sediment.</title>
        <authorList>
            <person name="Guan Y."/>
            <person name="Ngugi D.K."/>
            <person name="Blom J."/>
            <person name="Ali S."/>
            <person name="Ferry J.G."/>
            <person name="Stingl U."/>
        </authorList>
    </citation>
    <scope>NUCLEOTIDE SEQUENCE [LARGE SCALE GENOMIC DNA]</scope>
    <source>
        <strain evidence="7 8">DSM 2657</strain>
    </source>
</reference>
<evidence type="ECO:0000256" key="1">
    <source>
        <dbReference type="ARBA" id="ARBA00006709"/>
    </source>
</evidence>
<dbReference type="Gene3D" id="1.20.1690.10">
    <property type="entry name" value="V-type ATP synthase subunit C domain"/>
    <property type="match status" value="2"/>
</dbReference>
<evidence type="ECO:0000256" key="3">
    <source>
        <dbReference type="ARBA" id="ARBA00022781"/>
    </source>
</evidence>
<dbReference type="PANTHER" id="PTHR38682">
    <property type="entry name" value="V-TYPE ATP SYNTHASE SUBUNIT C"/>
    <property type="match status" value="1"/>
</dbReference>
<comment type="similarity">
    <text evidence="1 6">Belongs to the V-ATPase V0D/AC39 subunit family.</text>
</comment>
<keyword evidence="6" id="KW-0472">Membrane</keyword>
<dbReference type="GO" id="GO:0042777">
    <property type="term" value="P:proton motive force-driven plasma membrane ATP synthesis"/>
    <property type="evidence" value="ECO:0007669"/>
    <property type="project" value="UniProtKB-UniRule"/>
</dbReference>
<accession>A0A099SYM6</accession>
<sequence>MRLLQKFKKKSSPNHSGSGSNYAYVTARVRAMKSNLLPKETYPRLMNMGIDEITRFIEESQYKQDVDELARVYDGVDLFEHALNRNLGVTFRKIINISEGELNYLISEYLRKYDIWSIKTILRGKYCNASLEEINDSLVSAGQLSYTFLSSLAEKESYESVIDALSGTDYYPILKGYDGTNLSAIENQLDKEYYNGLFNAIGNPGSNDRKLFSKFIRTEIDIKNLSTLFRLKKADVSEDEIADLILDGGLHLSMREIEKLLPLPFSEFINSLEKYPYWEDISGIVSPEMDSLVDLETQLTRHSIKSAASFSHVYPLSIVPIMDYVLNKKNEVNNLRIILRGKAANLDEEIIRNQLVI</sequence>
<evidence type="ECO:0000256" key="6">
    <source>
        <dbReference type="HAMAP-Rule" id="MF_00314"/>
    </source>
</evidence>
<dbReference type="GO" id="GO:0033179">
    <property type="term" value="C:proton-transporting V-type ATPase, V0 domain"/>
    <property type="evidence" value="ECO:0007669"/>
    <property type="project" value="InterPro"/>
</dbReference>
<gene>
    <name evidence="6" type="primary">atpC</name>
    <name evidence="7" type="ORF">LI82_09625</name>
</gene>
<evidence type="ECO:0000313" key="8">
    <source>
        <dbReference type="Proteomes" id="UP000029859"/>
    </source>
</evidence>
<dbReference type="PANTHER" id="PTHR38682:SF1">
    <property type="entry name" value="V-TYPE ATP SYNTHASE SUBUNIT C"/>
    <property type="match status" value="1"/>
</dbReference>
<keyword evidence="5 6" id="KW-0066">ATP synthesis</keyword>
<keyword evidence="8" id="KW-1185">Reference proteome</keyword>
<name>A0A099SYM6_METMT</name>
<dbReference type="NCBIfam" id="TIGR02923">
    <property type="entry name" value="AhaC"/>
    <property type="match status" value="1"/>
</dbReference>
<dbReference type="GO" id="GO:0005886">
    <property type="term" value="C:plasma membrane"/>
    <property type="evidence" value="ECO:0007669"/>
    <property type="project" value="UniProtKB-SubCell"/>
</dbReference>
<dbReference type="InterPro" id="IPR014272">
    <property type="entry name" value="ATPase_V0-cplx_csu"/>
</dbReference>
<dbReference type="EMBL" id="JRHO01000014">
    <property type="protein sequence ID" value="KGK97997.1"/>
    <property type="molecule type" value="Genomic_DNA"/>
</dbReference>
<dbReference type="HAMAP" id="MF_00314">
    <property type="entry name" value="ATP_synth_C_arch"/>
    <property type="match status" value="1"/>
</dbReference>
<dbReference type="InterPro" id="IPR044911">
    <property type="entry name" value="V-type_ATPase_csu/dsu_dom_3"/>
</dbReference>
<dbReference type="RefSeq" id="WP_048195197.1">
    <property type="nucleotide sequence ID" value="NZ_CAAGSM010000001.1"/>
</dbReference>
<dbReference type="Proteomes" id="UP000029859">
    <property type="component" value="Unassembled WGS sequence"/>
</dbReference>
<dbReference type="GO" id="GO:0046933">
    <property type="term" value="F:proton-transporting ATP synthase activity, rotational mechanism"/>
    <property type="evidence" value="ECO:0007669"/>
    <property type="project" value="UniProtKB-UniRule"/>
</dbReference>
<organism evidence="7 8">
    <name type="scientific">Methanococcoides methylutens</name>
    <dbReference type="NCBI Taxonomy" id="2226"/>
    <lineage>
        <taxon>Archaea</taxon>
        <taxon>Methanobacteriati</taxon>
        <taxon>Methanobacteriota</taxon>
        <taxon>Stenosarchaea group</taxon>
        <taxon>Methanomicrobia</taxon>
        <taxon>Methanosarcinales</taxon>
        <taxon>Methanosarcinaceae</taxon>
        <taxon>Methanococcoides</taxon>
    </lineage>
</organism>
<dbReference type="NCBIfam" id="NF002268">
    <property type="entry name" value="PRK01198.1-4"/>
    <property type="match status" value="1"/>
</dbReference>